<comment type="caution">
    <text evidence="1">The sequence shown here is derived from an EMBL/GenBank/DDBJ whole genome shotgun (WGS) entry which is preliminary data.</text>
</comment>
<name>A0A0F9B3K7_9ZZZZ</name>
<reference evidence="1" key="1">
    <citation type="journal article" date="2015" name="Nature">
        <title>Complex archaea that bridge the gap between prokaryotes and eukaryotes.</title>
        <authorList>
            <person name="Spang A."/>
            <person name="Saw J.H."/>
            <person name="Jorgensen S.L."/>
            <person name="Zaremba-Niedzwiedzka K."/>
            <person name="Martijn J."/>
            <person name="Lind A.E."/>
            <person name="van Eijk R."/>
            <person name="Schleper C."/>
            <person name="Guy L."/>
            <person name="Ettema T.J."/>
        </authorList>
    </citation>
    <scope>NUCLEOTIDE SEQUENCE</scope>
</reference>
<dbReference type="Gene3D" id="3.90.1150.10">
    <property type="entry name" value="Aspartate Aminotransferase, domain 1"/>
    <property type="match status" value="1"/>
</dbReference>
<sequence>MARKFINRQSKKGLDAKKDAEDEWAHLGDDDEDKEEKKQMITNVKMIRVSLKKINSDREKQRKKLWRNVALLSSGLKQIGYDFDSSTHIIPLIIGNKKT</sequence>
<dbReference type="EMBL" id="LAZR01039632">
    <property type="protein sequence ID" value="KKL16514.1"/>
    <property type="molecule type" value="Genomic_DNA"/>
</dbReference>
<dbReference type="InterPro" id="IPR015422">
    <property type="entry name" value="PyrdxlP-dep_Trfase_small"/>
</dbReference>
<proteinExistence type="predicted"/>
<organism evidence="1">
    <name type="scientific">marine sediment metagenome</name>
    <dbReference type="NCBI Taxonomy" id="412755"/>
    <lineage>
        <taxon>unclassified sequences</taxon>
        <taxon>metagenomes</taxon>
        <taxon>ecological metagenomes</taxon>
    </lineage>
</organism>
<gene>
    <name evidence="1" type="ORF">LCGC14_2494820</name>
</gene>
<accession>A0A0F9B3K7</accession>
<feature type="non-terminal residue" evidence="1">
    <location>
        <position position="99"/>
    </location>
</feature>
<evidence type="ECO:0000313" key="1">
    <source>
        <dbReference type="EMBL" id="KKL16514.1"/>
    </source>
</evidence>
<dbReference type="AlphaFoldDB" id="A0A0F9B3K7"/>
<protein>
    <submittedName>
        <fullName evidence="1">Uncharacterized protein</fullName>
    </submittedName>
</protein>